<protein>
    <recommendedName>
        <fullName evidence="2">DUF177 domain-containing protein</fullName>
    </recommendedName>
</protein>
<dbReference type="AlphaFoldDB" id="A0A1W1CSV2"/>
<dbReference type="EMBL" id="FPHN01000259">
    <property type="protein sequence ID" value="SFV68854.1"/>
    <property type="molecule type" value="Genomic_DNA"/>
</dbReference>
<reference evidence="1" key="1">
    <citation type="submission" date="2016-10" db="EMBL/GenBank/DDBJ databases">
        <authorList>
            <person name="de Groot N.N."/>
        </authorList>
    </citation>
    <scope>NUCLEOTIDE SEQUENCE</scope>
</reference>
<name>A0A1W1CSV2_9ZZZZ</name>
<evidence type="ECO:0000313" key="1">
    <source>
        <dbReference type="EMBL" id="SFV68854.1"/>
    </source>
</evidence>
<proteinExistence type="predicted"/>
<accession>A0A1W1CSV2</accession>
<gene>
    <name evidence="1" type="ORF">MNB_SV-14-1189</name>
</gene>
<sequence>MKIVYDKIGQSKKPFELTVNGVSLKGTLAKSGYHRLRLEGNLDGQVKLFCDRCGDEYQYDMKSPLNLTLSDEVIETKDDLDIIEFLDGIVDLEFIVQSEIASVQNEYHYCKKCENNEEEFEKEF</sequence>
<organism evidence="1">
    <name type="scientific">hydrothermal vent metagenome</name>
    <dbReference type="NCBI Taxonomy" id="652676"/>
    <lineage>
        <taxon>unclassified sequences</taxon>
        <taxon>metagenomes</taxon>
        <taxon>ecological metagenomes</taxon>
    </lineage>
</organism>
<evidence type="ECO:0008006" key="2">
    <source>
        <dbReference type="Google" id="ProtNLM"/>
    </source>
</evidence>